<dbReference type="EMBL" id="RXIC02000091">
    <property type="protein sequence ID" value="KAB1201204.1"/>
    <property type="molecule type" value="Genomic_DNA"/>
</dbReference>
<keyword evidence="3" id="KW-1185">Reference proteome</keyword>
<accession>A0A6A1UL26</accession>
<evidence type="ECO:0000256" key="1">
    <source>
        <dbReference type="SAM" id="MobiDB-lite"/>
    </source>
</evidence>
<dbReference type="Proteomes" id="UP000516437">
    <property type="component" value="Unassembled WGS sequence"/>
</dbReference>
<comment type="caution">
    <text evidence="2">The sequence shown here is derived from an EMBL/GenBank/DDBJ whole genome shotgun (WGS) entry which is preliminary data.</text>
</comment>
<dbReference type="AlphaFoldDB" id="A0A6A1UL26"/>
<reference evidence="2 3" key="1">
    <citation type="journal article" date="2019" name="Plant Biotechnol. J.">
        <title>The red bayberry genome and genetic basis of sex determination.</title>
        <authorList>
            <person name="Jia H.M."/>
            <person name="Jia H.J."/>
            <person name="Cai Q.L."/>
            <person name="Wang Y."/>
            <person name="Zhao H.B."/>
            <person name="Yang W.F."/>
            <person name="Wang G.Y."/>
            <person name="Li Y.H."/>
            <person name="Zhan D.L."/>
            <person name="Shen Y.T."/>
            <person name="Niu Q.F."/>
            <person name="Chang L."/>
            <person name="Qiu J."/>
            <person name="Zhao L."/>
            <person name="Xie H.B."/>
            <person name="Fu W.Y."/>
            <person name="Jin J."/>
            <person name="Li X.W."/>
            <person name="Jiao Y."/>
            <person name="Zhou C.C."/>
            <person name="Tu T."/>
            <person name="Chai C.Y."/>
            <person name="Gao J.L."/>
            <person name="Fan L.J."/>
            <person name="van de Weg E."/>
            <person name="Wang J.Y."/>
            <person name="Gao Z.S."/>
        </authorList>
    </citation>
    <scope>NUCLEOTIDE SEQUENCE [LARGE SCALE GENOMIC DNA]</scope>
    <source>
        <tissue evidence="2">Leaves</tissue>
    </source>
</reference>
<name>A0A6A1UL26_9ROSI</name>
<evidence type="ECO:0000313" key="2">
    <source>
        <dbReference type="EMBL" id="KAB1201204.1"/>
    </source>
</evidence>
<organism evidence="2 3">
    <name type="scientific">Morella rubra</name>
    <name type="common">Chinese bayberry</name>
    <dbReference type="NCBI Taxonomy" id="262757"/>
    <lineage>
        <taxon>Eukaryota</taxon>
        <taxon>Viridiplantae</taxon>
        <taxon>Streptophyta</taxon>
        <taxon>Embryophyta</taxon>
        <taxon>Tracheophyta</taxon>
        <taxon>Spermatophyta</taxon>
        <taxon>Magnoliopsida</taxon>
        <taxon>eudicotyledons</taxon>
        <taxon>Gunneridae</taxon>
        <taxon>Pentapetalae</taxon>
        <taxon>rosids</taxon>
        <taxon>fabids</taxon>
        <taxon>Fagales</taxon>
        <taxon>Myricaceae</taxon>
        <taxon>Morella</taxon>
    </lineage>
</organism>
<feature type="region of interest" description="Disordered" evidence="1">
    <location>
        <begin position="1"/>
        <end position="32"/>
    </location>
</feature>
<proteinExistence type="predicted"/>
<sequence>MLKLQNHRGGCTARNARQRALSVPGAPASTTQSRRLLHTVVIVAKSNSR</sequence>
<gene>
    <name evidence="2" type="ORF">CJ030_MR0G004685</name>
</gene>
<evidence type="ECO:0000313" key="3">
    <source>
        <dbReference type="Proteomes" id="UP000516437"/>
    </source>
</evidence>
<protein>
    <submittedName>
        <fullName evidence="2">Uncharacterized protein</fullName>
    </submittedName>
</protein>